<dbReference type="EMBL" id="QNRK01000050">
    <property type="protein sequence ID" value="RBP02701.1"/>
    <property type="molecule type" value="Genomic_DNA"/>
</dbReference>
<proteinExistence type="predicted"/>
<accession>A0A366EJY0</accession>
<keyword evidence="2" id="KW-1185">Reference proteome</keyword>
<dbReference type="RefSeq" id="WP_147262961.1">
    <property type="nucleotide sequence ID" value="NZ_QNRK01000050.1"/>
</dbReference>
<name>A0A366EJY0_9HYPH</name>
<gene>
    <name evidence="1" type="ORF">DFR50_15034</name>
</gene>
<organism evidence="1 2">
    <name type="scientific">Roseiarcus fermentans</name>
    <dbReference type="NCBI Taxonomy" id="1473586"/>
    <lineage>
        <taxon>Bacteria</taxon>
        <taxon>Pseudomonadati</taxon>
        <taxon>Pseudomonadota</taxon>
        <taxon>Alphaproteobacteria</taxon>
        <taxon>Hyphomicrobiales</taxon>
        <taxon>Roseiarcaceae</taxon>
        <taxon>Roseiarcus</taxon>
    </lineage>
</organism>
<comment type="caution">
    <text evidence="1">The sequence shown here is derived from an EMBL/GenBank/DDBJ whole genome shotgun (WGS) entry which is preliminary data.</text>
</comment>
<sequence length="75" mass="8254">MFIFTKPTSADEAKVGLLMTELHRKREFAAQLREEATGPWAEDYLALAEFEDAKADVIEAQLNGRLLETVGGTAA</sequence>
<protein>
    <submittedName>
        <fullName evidence="1">Uncharacterized protein</fullName>
    </submittedName>
</protein>
<evidence type="ECO:0000313" key="2">
    <source>
        <dbReference type="Proteomes" id="UP000253529"/>
    </source>
</evidence>
<dbReference type="Proteomes" id="UP000253529">
    <property type="component" value="Unassembled WGS sequence"/>
</dbReference>
<reference evidence="1 2" key="1">
    <citation type="submission" date="2018-06" db="EMBL/GenBank/DDBJ databases">
        <title>Genomic Encyclopedia of Type Strains, Phase IV (KMG-IV): sequencing the most valuable type-strain genomes for metagenomic binning, comparative biology and taxonomic classification.</title>
        <authorList>
            <person name="Goeker M."/>
        </authorList>
    </citation>
    <scope>NUCLEOTIDE SEQUENCE [LARGE SCALE GENOMIC DNA]</scope>
    <source>
        <strain evidence="1 2">DSM 24875</strain>
    </source>
</reference>
<evidence type="ECO:0000313" key="1">
    <source>
        <dbReference type="EMBL" id="RBP02701.1"/>
    </source>
</evidence>
<dbReference type="AlphaFoldDB" id="A0A366EJY0"/>